<evidence type="ECO:0000256" key="4">
    <source>
        <dbReference type="ARBA" id="ARBA00022759"/>
    </source>
</evidence>
<dbReference type="Pfam" id="PF07927">
    <property type="entry name" value="HicA_toxin"/>
    <property type="match status" value="1"/>
</dbReference>
<protein>
    <submittedName>
        <fullName evidence="8">Predicted RNA binding protein YcfA, dsRBD-like fold, HicA-like mRNA interferase family</fullName>
    </submittedName>
</protein>
<evidence type="ECO:0000256" key="6">
    <source>
        <dbReference type="ARBA" id="ARBA00022884"/>
    </source>
</evidence>
<keyword evidence="7" id="KW-0346">Stress response</keyword>
<evidence type="ECO:0000256" key="7">
    <source>
        <dbReference type="ARBA" id="ARBA00023016"/>
    </source>
</evidence>
<evidence type="ECO:0000256" key="3">
    <source>
        <dbReference type="ARBA" id="ARBA00022722"/>
    </source>
</evidence>
<keyword evidence="9" id="KW-1185">Reference proteome</keyword>
<evidence type="ECO:0000256" key="5">
    <source>
        <dbReference type="ARBA" id="ARBA00022801"/>
    </source>
</evidence>
<name>A0ABY1JFH5_9BACT</name>
<evidence type="ECO:0000256" key="2">
    <source>
        <dbReference type="ARBA" id="ARBA00022649"/>
    </source>
</evidence>
<dbReference type="SUPFAM" id="SSF54786">
    <property type="entry name" value="YcfA/nrd intein domain"/>
    <property type="match status" value="1"/>
</dbReference>
<dbReference type="Gene3D" id="3.30.920.30">
    <property type="entry name" value="Hypothetical protein"/>
    <property type="match status" value="1"/>
</dbReference>
<keyword evidence="6" id="KW-0694">RNA-binding</keyword>
<sequence length="70" mass="7928">MNSINRRELIKRLKALGFSGPYSGGRHSFMKRGPLKLRVSNPHVGDISIPLLKEILRQAGISEDEWDNAR</sequence>
<keyword evidence="4" id="KW-0255">Endonuclease</keyword>
<keyword evidence="5" id="KW-0378">Hydrolase</keyword>
<evidence type="ECO:0000313" key="9">
    <source>
        <dbReference type="Proteomes" id="UP000185093"/>
    </source>
</evidence>
<organism evidence="8 9">
    <name type="scientific">Acetomicrobium flavidum</name>
    <dbReference type="NCBI Taxonomy" id="49896"/>
    <lineage>
        <taxon>Bacteria</taxon>
        <taxon>Thermotogati</taxon>
        <taxon>Synergistota</taxon>
        <taxon>Synergistia</taxon>
        <taxon>Synergistales</taxon>
        <taxon>Acetomicrobiaceae</taxon>
        <taxon>Acetomicrobium</taxon>
    </lineage>
</organism>
<gene>
    <name evidence="8" type="ORF">SAMN05444368_1943</name>
</gene>
<proteinExistence type="inferred from homology"/>
<dbReference type="InterPro" id="IPR012933">
    <property type="entry name" value="HicA_mRNA_interferase"/>
</dbReference>
<dbReference type="RefSeq" id="WP_074200070.1">
    <property type="nucleotide sequence ID" value="NZ_FSQZ01000001.1"/>
</dbReference>
<keyword evidence="2" id="KW-1277">Toxin-antitoxin system</keyword>
<reference evidence="8 9" key="1">
    <citation type="submission" date="2016-11" db="EMBL/GenBank/DDBJ databases">
        <authorList>
            <person name="Varghese N."/>
            <person name="Submissions S."/>
        </authorList>
    </citation>
    <scope>NUCLEOTIDE SEQUENCE [LARGE SCALE GENOMIC DNA]</scope>
    <source>
        <strain evidence="8 9">DSM 20664</strain>
    </source>
</reference>
<evidence type="ECO:0000256" key="1">
    <source>
        <dbReference type="ARBA" id="ARBA00006620"/>
    </source>
</evidence>
<keyword evidence="3" id="KW-0540">Nuclease</keyword>
<dbReference type="Proteomes" id="UP000185093">
    <property type="component" value="Unassembled WGS sequence"/>
</dbReference>
<evidence type="ECO:0000313" key="8">
    <source>
        <dbReference type="EMBL" id="SIN78946.1"/>
    </source>
</evidence>
<comment type="caution">
    <text evidence="8">The sequence shown here is derived from an EMBL/GenBank/DDBJ whole genome shotgun (WGS) entry which is preliminary data.</text>
</comment>
<dbReference type="EMBL" id="FSQZ01000001">
    <property type="protein sequence ID" value="SIN78946.1"/>
    <property type="molecule type" value="Genomic_DNA"/>
</dbReference>
<dbReference type="InterPro" id="IPR038570">
    <property type="entry name" value="HicA_sf"/>
</dbReference>
<accession>A0ABY1JFH5</accession>
<comment type="similarity">
    <text evidence="1">Belongs to the HicA mRNA interferase family.</text>
</comment>